<dbReference type="PANTHER" id="PTHR19282">
    <property type="entry name" value="TETRASPANIN"/>
    <property type="match status" value="1"/>
</dbReference>
<protein>
    <recommendedName>
        <fullName evidence="7">Tetraspanin</fullName>
    </recommendedName>
</protein>
<comment type="caution">
    <text evidence="8">The sequence shown here is derived from an EMBL/GenBank/DDBJ whole genome shotgun (WGS) entry which is preliminary data.</text>
</comment>
<evidence type="ECO:0000256" key="4">
    <source>
        <dbReference type="ARBA" id="ARBA00022989"/>
    </source>
</evidence>
<feature type="transmembrane region" description="Helical" evidence="7">
    <location>
        <begin position="205"/>
        <end position="231"/>
    </location>
</feature>
<dbReference type="CDD" id="cd03127">
    <property type="entry name" value="tetraspanin_LEL"/>
    <property type="match status" value="1"/>
</dbReference>
<evidence type="ECO:0000256" key="7">
    <source>
        <dbReference type="RuleBase" id="RU361218"/>
    </source>
</evidence>
<dbReference type="EMBL" id="CAJHNH020008539">
    <property type="protein sequence ID" value="CAG5136495.1"/>
    <property type="molecule type" value="Genomic_DNA"/>
</dbReference>
<sequence length="252" mass="27901">MGASKCITLAKYILVFTGIIYLISAGGLSYIGIWVFSTYDHYDEIADSSLTLLPASIILAISALMCIIGILACLAACKRSKKLLSVFFCLILMVLLGEISAGALGFVYRSKVEAVLKEDLMDAINNYNVTVYREQIDYMQEEFSCCGVQNASDWLSSTYWRQNHSDTVPSSCCKSNQTCTPKLGSQNIYYDGCLSKLDQEFNKNLVYVISAAVFLALVQLLALLSACILVCRITEERQYQTLADQSPSGWRV</sequence>
<dbReference type="Gene3D" id="1.10.1450.10">
    <property type="entry name" value="Tetraspanin"/>
    <property type="match status" value="1"/>
</dbReference>
<keyword evidence="9" id="KW-1185">Reference proteome</keyword>
<evidence type="ECO:0000256" key="5">
    <source>
        <dbReference type="ARBA" id="ARBA00023136"/>
    </source>
</evidence>
<feature type="transmembrane region" description="Helical" evidence="7">
    <location>
        <begin position="84"/>
        <end position="108"/>
    </location>
</feature>
<evidence type="ECO:0000256" key="3">
    <source>
        <dbReference type="ARBA" id="ARBA00022692"/>
    </source>
</evidence>
<dbReference type="PANTHER" id="PTHR19282:SF544">
    <property type="entry name" value="TETRASPANIN"/>
    <property type="match status" value="1"/>
</dbReference>
<dbReference type="PRINTS" id="PR00259">
    <property type="entry name" value="TMFOUR"/>
</dbReference>
<comment type="similarity">
    <text evidence="2 7">Belongs to the tetraspanin (TM4SF) family.</text>
</comment>
<evidence type="ECO:0000313" key="8">
    <source>
        <dbReference type="EMBL" id="CAG5136495.1"/>
    </source>
</evidence>
<proteinExistence type="inferred from homology"/>
<feature type="transmembrane region" description="Helical" evidence="7">
    <location>
        <begin position="56"/>
        <end position="77"/>
    </location>
</feature>
<keyword evidence="6" id="KW-1015">Disulfide bond</keyword>
<dbReference type="SUPFAM" id="SSF48652">
    <property type="entry name" value="Tetraspanin"/>
    <property type="match status" value="1"/>
</dbReference>
<keyword evidence="4 7" id="KW-1133">Transmembrane helix</keyword>
<feature type="disulfide bond" evidence="6">
    <location>
        <begin position="146"/>
        <end position="172"/>
    </location>
</feature>
<dbReference type="AlphaFoldDB" id="A0A8S4A8J1"/>
<evidence type="ECO:0000256" key="6">
    <source>
        <dbReference type="PIRSR" id="PIRSR002419-1"/>
    </source>
</evidence>
<name>A0A8S4A8J1_9EUPU</name>
<keyword evidence="3 7" id="KW-0812">Transmembrane</keyword>
<feature type="transmembrane region" description="Helical" evidence="7">
    <location>
        <begin position="12"/>
        <end position="36"/>
    </location>
</feature>
<evidence type="ECO:0000256" key="1">
    <source>
        <dbReference type="ARBA" id="ARBA00004141"/>
    </source>
</evidence>
<dbReference type="GO" id="GO:0005886">
    <property type="term" value="C:plasma membrane"/>
    <property type="evidence" value="ECO:0007669"/>
    <property type="project" value="TreeGrafter"/>
</dbReference>
<evidence type="ECO:0000313" key="9">
    <source>
        <dbReference type="Proteomes" id="UP000678393"/>
    </source>
</evidence>
<evidence type="ECO:0000256" key="2">
    <source>
        <dbReference type="ARBA" id="ARBA00006840"/>
    </source>
</evidence>
<gene>
    <name evidence="8" type="ORF">CUNI_LOCUS22053</name>
</gene>
<organism evidence="8 9">
    <name type="scientific">Candidula unifasciata</name>
    <dbReference type="NCBI Taxonomy" id="100452"/>
    <lineage>
        <taxon>Eukaryota</taxon>
        <taxon>Metazoa</taxon>
        <taxon>Spiralia</taxon>
        <taxon>Lophotrochozoa</taxon>
        <taxon>Mollusca</taxon>
        <taxon>Gastropoda</taxon>
        <taxon>Heterobranchia</taxon>
        <taxon>Euthyneura</taxon>
        <taxon>Panpulmonata</taxon>
        <taxon>Eupulmonata</taxon>
        <taxon>Stylommatophora</taxon>
        <taxon>Helicina</taxon>
        <taxon>Helicoidea</taxon>
        <taxon>Geomitridae</taxon>
        <taxon>Candidula</taxon>
    </lineage>
</organism>
<reference evidence="8" key="1">
    <citation type="submission" date="2021-04" db="EMBL/GenBank/DDBJ databases">
        <authorList>
            <consortium name="Molecular Ecology Group"/>
        </authorList>
    </citation>
    <scope>NUCLEOTIDE SEQUENCE</scope>
</reference>
<keyword evidence="5 7" id="KW-0472">Membrane</keyword>
<accession>A0A8S4A8J1</accession>
<dbReference type="Proteomes" id="UP000678393">
    <property type="component" value="Unassembled WGS sequence"/>
</dbReference>
<dbReference type="InterPro" id="IPR000301">
    <property type="entry name" value="Tetraspanin_animals"/>
</dbReference>
<dbReference type="OrthoDB" id="9993879at2759"/>
<dbReference type="PIRSF" id="PIRSF002419">
    <property type="entry name" value="Tetraspanin"/>
    <property type="match status" value="1"/>
</dbReference>
<dbReference type="Pfam" id="PF00335">
    <property type="entry name" value="Tetraspanin"/>
    <property type="match status" value="1"/>
</dbReference>
<comment type="subcellular location">
    <subcellularLocation>
        <location evidence="1 7">Membrane</location>
        <topology evidence="1 7">Multi-pass membrane protein</topology>
    </subcellularLocation>
</comment>
<dbReference type="InterPro" id="IPR008952">
    <property type="entry name" value="Tetraspanin_EC2_sf"/>
</dbReference>
<dbReference type="InterPro" id="IPR018499">
    <property type="entry name" value="Tetraspanin/Peripherin"/>
</dbReference>